<comment type="caution">
    <text evidence="2">The sequence shown here is derived from an EMBL/GenBank/DDBJ whole genome shotgun (WGS) entry which is preliminary data.</text>
</comment>
<sequence>MSVWRQTTPGKAQSADDVQSANRSGRGQSTSVFDQRDQAVVCGIARGNACMAYLTFDWSFEDVPGRPEFSTDADKALCRDYYRYFIRTGQSDASIDRHCSERRLRPQMVPDPSR</sequence>
<evidence type="ECO:0000256" key="1">
    <source>
        <dbReference type="SAM" id="MobiDB-lite"/>
    </source>
</evidence>
<proteinExistence type="predicted"/>
<dbReference type="EMBL" id="JAMXQS010000005">
    <property type="protein sequence ID" value="MCO6050148.1"/>
    <property type="molecule type" value="Genomic_DNA"/>
</dbReference>
<dbReference type="Proteomes" id="UP001205906">
    <property type="component" value="Unassembled WGS sequence"/>
</dbReference>
<reference evidence="2 3" key="1">
    <citation type="submission" date="2022-06" db="EMBL/GenBank/DDBJ databases">
        <title>Mesorhizobium sp. strain RP14 Genome sequencing and assembly.</title>
        <authorList>
            <person name="Kim I."/>
        </authorList>
    </citation>
    <scope>NUCLEOTIDE SEQUENCE [LARGE SCALE GENOMIC DNA]</scope>
    <source>
        <strain evidence="3">RP14(2022)</strain>
    </source>
</reference>
<keyword evidence="3" id="KW-1185">Reference proteome</keyword>
<feature type="region of interest" description="Disordered" evidence="1">
    <location>
        <begin position="1"/>
        <end position="32"/>
    </location>
</feature>
<evidence type="ECO:0000313" key="2">
    <source>
        <dbReference type="EMBL" id="MCO6050148.1"/>
    </source>
</evidence>
<gene>
    <name evidence="2" type="ORF">NGM99_10125</name>
</gene>
<accession>A0ABT1C5P8</accession>
<dbReference type="RefSeq" id="WP_252818542.1">
    <property type="nucleotide sequence ID" value="NZ_JAMXQS010000005.1"/>
</dbReference>
<name>A0ABT1C5P8_9HYPH</name>
<protein>
    <submittedName>
        <fullName evidence="2">Uncharacterized protein</fullName>
    </submittedName>
</protein>
<organism evidence="2 3">
    <name type="scientific">Mesorhizobium liriopis</name>
    <dbReference type="NCBI Taxonomy" id="2953882"/>
    <lineage>
        <taxon>Bacteria</taxon>
        <taxon>Pseudomonadati</taxon>
        <taxon>Pseudomonadota</taxon>
        <taxon>Alphaproteobacteria</taxon>
        <taxon>Hyphomicrobiales</taxon>
        <taxon>Phyllobacteriaceae</taxon>
        <taxon>Mesorhizobium</taxon>
    </lineage>
</organism>
<evidence type="ECO:0000313" key="3">
    <source>
        <dbReference type="Proteomes" id="UP001205906"/>
    </source>
</evidence>